<proteinExistence type="predicted"/>
<evidence type="ECO:0000313" key="1">
    <source>
        <dbReference type="EMBL" id="GAA0942933.1"/>
    </source>
</evidence>
<evidence type="ECO:0000313" key="2">
    <source>
        <dbReference type="Proteomes" id="UP001500418"/>
    </source>
</evidence>
<sequence>MKIKLAYVEPSVTVLGTVEELTGWLTIGQTFDNVITTHRRLS</sequence>
<accession>A0ABN1QHT5</accession>
<name>A0ABN1QHT5_9ACTN</name>
<dbReference type="EMBL" id="BAAAID010000043">
    <property type="protein sequence ID" value="GAA0942933.1"/>
    <property type="molecule type" value="Genomic_DNA"/>
</dbReference>
<protein>
    <submittedName>
        <fullName evidence="1">Uncharacterized protein</fullName>
    </submittedName>
</protein>
<gene>
    <name evidence="1" type="ORF">GCM10009575_059610</name>
</gene>
<keyword evidence="2" id="KW-1185">Reference proteome</keyword>
<reference evidence="1 2" key="1">
    <citation type="journal article" date="2019" name="Int. J. Syst. Evol. Microbiol.">
        <title>The Global Catalogue of Microorganisms (GCM) 10K type strain sequencing project: providing services to taxonomists for standard genome sequencing and annotation.</title>
        <authorList>
            <consortium name="The Broad Institute Genomics Platform"/>
            <consortium name="The Broad Institute Genome Sequencing Center for Infectious Disease"/>
            <person name="Wu L."/>
            <person name="Ma J."/>
        </authorList>
    </citation>
    <scope>NUCLEOTIDE SEQUENCE [LARGE SCALE GENOMIC DNA]</scope>
    <source>
        <strain evidence="1 2">JCM 11444</strain>
    </source>
</reference>
<organism evidence="1 2">
    <name type="scientific">Streptomyces rhizosphaericus</name>
    <dbReference type="NCBI Taxonomy" id="114699"/>
    <lineage>
        <taxon>Bacteria</taxon>
        <taxon>Bacillati</taxon>
        <taxon>Actinomycetota</taxon>
        <taxon>Actinomycetes</taxon>
        <taxon>Kitasatosporales</taxon>
        <taxon>Streptomycetaceae</taxon>
        <taxon>Streptomyces</taxon>
        <taxon>Streptomyces violaceusniger group</taxon>
    </lineage>
</organism>
<comment type="caution">
    <text evidence="1">The sequence shown here is derived from an EMBL/GenBank/DDBJ whole genome shotgun (WGS) entry which is preliminary data.</text>
</comment>
<dbReference type="Proteomes" id="UP001500418">
    <property type="component" value="Unassembled WGS sequence"/>
</dbReference>